<feature type="transmembrane region" description="Helical" evidence="9">
    <location>
        <begin position="366"/>
        <end position="384"/>
    </location>
</feature>
<evidence type="ECO:0000313" key="11">
    <source>
        <dbReference type="EMBL" id="PKV96889.1"/>
    </source>
</evidence>
<evidence type="ECO:0000313" key="13">
    <source>
        <dbReference type="Proteomes" id="UP000550260"/>
    </source>
</evidence>
<comment type="caution">
    <text evidence="11">The sequence shown here is derived from an EMBL/GenBank/DDBJ whole genome shotgun (WGS) entry which is preliminary data.</text>
</comment>
<dbReference type="CDD" id="cd10322">
    <property type="entry name" value="SLC5sbd"/>
    <property type="match status" value="1"/>
</dbReference>
<dbReference type="InterPro" id="IPR001734">
    <property type="entry name" value="Na/solute_symporter"/>
</dbReference>
<evidence type="ECO:0000313" key="10">
    <source>
        <dbReference type="EMBL" id="MBB2498626.1"/>
    </source>
</evidence>
<evidence type="ECO:0000256" key="8">
    <source>
        <dbReference type="RuleBase" id="RU362091"/>
    </source>
</evidence>
<dbReference type="PROSITE" id="PS50283">
    <property type="entry name" value="NA_SOLUT_SYMP_3"/>
    <property type="match status" value="1"/>
</dbReference>
<dbReference type="InterPro" id="IPR018212">
    <property type="entry name" value="Na/solute_symporter_CS"/>
</dbReference>
<evidence type="ECO:0000256" key="6">
    <source>
        <dbReference type="ARBA" id="ARBA00022989"/>
    </source>
</evidence>
<evidence type="ECO:0000256" key="9">
    <source>
        <dbReference type="SAM" id="Phobius"/>
    </source>
</evidence>
<protein>
    <submittedName>
        <fullName evidence="11">SSS family solute:Na+ symporter</fullName>
    </submittedName>
    <submittedName>
        <fullName evidence="10">Sodium:solute symporter family protein</fullName>
    </submittedName>
</protein>
<proteinExistence type="inferred from homology"/>
<feature type="transmembrane region" description="Helical" evidence="9">
    <location>
        <begin position="390"/>
        <end position="412"/>
    </location>
</feature>
<feature type="transmembrane region" description="Helical" evidence="9">
    <location>
        <begin position="419"/>
        <end position="437"/>
    </location>
</feature>
<evidence type="ECO:0000256" key="5">
    <source>
        <dbReference type="ARBA" id="ARBA00022692"/>
    </source>
</evidence>
<dbReference type="Pfam" id="PF00474">
    <property type="entry name" value="SSF"/>
    <property type="match status" value="1"/>
</dbReference>
<comment type="subcellular location">
    <subcellularLocation>
        <location evidence="1">Membrane</location>
        <topology evidence="1">Multi-pass membrane protein</topology>
    </subcellularLocation>
</comment>
<dbReference type="GO" id="GO:0046942">
    <property type="term" value="P:carboxylic acid transport"/>
    <property type="evidence" value="ECO:0007669"/>
    <property type="project" value="UniProtKB-ARBA"/>
</dbReference>
<sequence>MNAGAAVALAVVALAVVIGLAARGRKQMDLEQWTVAGRSYGTLLFWVLAAGETYSTFTYLGASGFAYANGGAAFYIAGYGTCAFVLSYFFLPPLWRYAKKHNLVTQADFFTHRFRSPWFGALTAIVGVAFMIPYIEAQLLGLGQIVETTTGINRVTSMVLAVVLIAVFVYASGMKAAAWVSVLKDILLIGTVLVVGIAIPVHYFGGFGHLIDTVQAQHPGFLGVPAPGSPLGVPWMMSTLLVTSAAFFMFPHALAAMYTAKSEQTIRRNAIYLPLYQILIALTLFVGFAAMLVVPGLKGSATNGALLSLTLKTMPSWVVGLVGGAGALAAIVPISLLLLQSATLLARNVYQGVLRPKTTEQGVFRLSRGLVVVVTAVALLFAIFQPALLVNLLLTGQNGVSQFFPAIVLGLVWRRLTKAGAATGLVVGVAIVAWTVLASKNTLWGLNPGLLAIIVNIVLTVGVSLATAERREPTVRAEAAEGVA</sequence>
<dbReference type="PROSITE" id="PS00457">
    <property type="entry name" value="NA_SOLUT_SYMP_2"/>
    <property type="match status" value="1"/>
</dbReference>
<keyword evidence="7 9" id="KW-0472">Membrane</keyword>
<feature type="transmembrane region" description="Helical" evidence="9">
    <location>
        <begin position="73"/>
        <end position="95"/>
    </location>
</feature>
<dbReference type="Proteomes" id="UP000550260">
    <property type="component" value="Unassembled WGS sequence"/>
</dbReference>
<evidence type="ECO:0000256" key="2">
    <source>
        <dbReference type="ARBA" id="ARBA00006434"/>
    </source>
</evidence>
<keyword evidence="4" id="KW-1003">Cell membrane</keyword>
<feature type="transmembrane region" description="Helical" evidence="9">
    <location>
        <begin position="43"/>
        <end position="67"/>
    </location>
</feature>
<dbReference type="Gene3D" id="1.20.1730.10">
    <property type="entry name" value="Sodium/glucose cotransporter"/>
    <property type="match status" value="1"/>
</dbReference>
<feature type="transmembrane region" description="Helical" evidence="9">
    <location>
        <begin position="116"/>
        <end position="135"/>
    </location>
</feature>
<evidence type="ECO:0000256" key="7">
    <source>
        <dbReference type="ARBA" id="ARBA00023136"/>
    </source>
</evidence>
<dbReference type="EMBL" id="JACJHR010000005">
    <property type="protein sequence ID" value="MBB2498626.1"/>
    <property type="molecule type" value="Genomic_DNA"/>
</dbReference>
<dbReference type="PANTHER" id="PTHR48086">
    <property type="entry name" value="SODIUM/PROLINE SYMPORTER-RELATED"/>
    <property type="match status" value="1"/>
</dbReference>
<feature type="transmembrane region" description="Helical" evidence="9">
    <location>
        <begin position="317"/>
        <end position="345"/>
    </location>
</feature>
<keyword evidence="5 9" id="KW-0812">Transmembrane</keyword>
<keyword evidence="12" id="KW-1185">Reference proteome</keyword>
<reference evidence="10 13" key="2">
    <citation type="submission" date="2020-08" db="EMBL/GenBank/DDBJ databases">
        <title>Amycolatopsis echigonensis JCM 21831.</title>
        <authorList>
            <person name="Tedsree N."/>
            <person name="Kuncharoen N."/>
            <person name="Likhitwitayawuid K."/>
            <person name="Tanasupawat S."/>
        </authorList>
    </citation>
    <scope>NUCLEOTIDE SEQUENCE [LARGE SCALE GENOMIC DNA]</scope>
    <source>
        <strain evidence="10 13">JCM 21831</strain>
    </source>
</reference>
<dbReference type="InterPro" id="IPR050277">
    <property type="entry name" value="Sodium:Solute_Symporter"/>
</dbReference>
<accession>A0A2N3WSM9</accession>
<feature type="transmembrane region" description="Helical" evidence="9">
    <location>
        <begin position="155"/>
        <end position="174"/>
    </location>
</feature>
<dbReference type="InterPro" id="IPR038377">
    <property type="entry name" value="Na/Glc_symporter_sf"/>
</dbReference>
<feature type="transmembrane region" description="Helical" evidence="9">
    <location>
        <begin position="449"/>
        <end position="468"/>
    </location>
</feature>
<dbReference type="PANTHER" id="PTHR48086:SF8">
    <property type="entry name" value="MONOCARBOXYLIC ACID PERMEASE"/>
    <property type="match status" value="1"/>
</dbReference>
<keyword evidence="3" id="KW-0813">Transport</keyword>
<feature type="transmembrane region" description="Helical" evidence="9">
    <location>
        <begin position="6"/>
        <end position="22"/>
    </location>
</feature>
<gene>
    <name evidence="11" type="ORF">ATK30_7853</name>
    <name evidence="10" type="ORF">H5411_05690</name>
</gene>
<feature type="transmembrane region" description="Helical" evidence="9">
    <location>
        <begin position="270"/>
        <end position="297"/>
    </location>
</feature>
<accession>A0A8E1VUL9</accession>
<dbReference type="OrthoDB" id="3636885at2"/>
<evidence type="ECO:0000313" key="12">
    <source>
        <dbReference type="Proteomes" id="UP000233750"/>
    </source>
</evidence>
<dbReference type="RefSeq" id="WP_158242560.1">
    <property type="nucleotide sequence ID" value="NZ_JACJHR010000005.1"/>
</dbReference>
<feature type="transmembrane region" description="Helical" evidence="9">
    <location>
        <begin position="235"/>
        <end position="258"/>
    </location>
</feature>
<reference evidence="11 12" key="1">
    <citation type="submission" date="2017-12" db="EMBL/GenBank/DDBJ databases">
        <title>Sequencing the genomes of 1000 Actinobacteria strains.</title>
        <authorList>
            <person name="Klenk H.-P."/>
        </authorList>
    </citation>
    <scope>NUCLEOTIDE SEQUENCE [LARGE SCALE GENOMIC DNA]</scope>
    <source>
        <strain evidence="11 12">DSM 45165</strain>
    </source>
</reference>
<dbReference type="GO" id="GO:0005886">
    <property type="term" value="C:plasma membrane"/>
    <property type="evidence" value="ECO:0007669"/>
    <property type="project" value="TreeGrafter"/>
</dbReference>
<evidence type="ECO:0000256" key="1">
    <source>
        <dbReference type="ARBA" id="ARBA00004141"/>
    </source>
</evidence>
<dbReference type="AlphaFoldDB" id="A0A2N3WSM9"/>
<keyword evidence="6 9" id="KW-1133">Transmembrane helix</keyword>
<evidence type="ECO:0000256" key="3">
    <source>
        <dbReference type="ARBA" id="ARBA00022448"/>
    </source>
</evidence>
<dbReference type="EMBL" id="PJMY01000003">
    <property type="protein sequence ID" value="PKV96889.1"/>
    <property type="molecule type" value="Genomic_DNA"/>
</dbReference>
<dbReference type="Proteomes" id="UP000233750">
    <property type="component" value="Unassembled WGS sequence"/>
</dbReference>
<feature type="transmembrane region" description="Helical" evidence="9">
    <location>
        <begin position="186"/>
        <end position="205"/>
    </location>
</feature>
<dbReference type="GO" id="GO:0022857">
    <property type="term" value="F:transmembrane transporter activity"/>
    <property type="evidence" value="ECO:0007669"/>
    <property type="project" value="InterPro"/>
</dbReference>
<name>A0A2N3WSM9_9PSEU</name>
<comment type="similarity">
    <text evidence="2 8">Belongs to the sodium:solute symporter (SSF) (TC 2.A.21) family.</text>
</comment>
<organism evidence="11 12">
    <name type="scientific">Amycolatopsis echigonensis</name>
    <dbReference type="NCBI Taxonomy" id="2576905"/>
    <lineage>
        <taxon>Bacteria</taxon>
        <taxon>Bacillati</taxon>
        <taxon>Actinomycetota</taxon>
        <taxon>Actinomycetes</taxon>
        <taxon>Pseudonocardiales</taxon>
        <taxon>Pseudonocardiaceae</taxon>
        <taxon>Amycolatopsis</taxon>
    </lineage>
</organism>
<evidence type="ECO:0000256" key="4">
    <source>
        <dbReference type="ARBA" id="ARBA00022475"/>
    </source>
</evidence>